<keyword evidence="4" id="KW-0614">Plasmid</keyword>
<keyword evidence="2" id="KW-0472">Membrane</keyword>
<dbReference type="Proteomes" id="UP000054859">
    <property type="component" value="Unassembled WGS sequence"/>
</dbReference>
<reference evidence="3 5" key="1">
    <citation type="submission" date="2015-11" db="EMBL/GenBank/DDBJ databases">
        <title>Identification of large and diverse effector repertoires of 38 Legionella species.</title>
        <authorList>
            <person name="Burstein D."/>
            <person name="Amaro F."/>
            <person name="Zusman T."/>
            <person name="Lifshitz Z."/>
            <person name="Cohen O."/>
            <person name="Gilbert J.A."/>
            <person name="Pupko T."/>
            <person name="Shuman H.A."/>
            <person name="Segal G."/>
        </authorList>
    </citation>
    <scope>NUCLEOTIDE SEQUENCE [LARGE SCALE GENOMIC DNA]</scope>
    <source>
        <strain evidence="3 5">1762-AUS-E</strain>
    </source>
</reference>
<evidence type="ECO:0000256" key="2">
    <source>
        <dbReference type="SAM" id="Phobius"/>
    </source>
</evidence>
<dbReference type="EMBL" id="LR134418">
    <property type="protein sequence ID" value="VEH84685.1"/>
    <property type="molecule type" value="Genomic_DNA"/>
</dbReference>
<dbReference type="RefSeq" id="WP_058461251.1">
    <property type="nucleotide sequence ID" value="NZ_CAAAHS010000003.1"/>
</dbReference>
<feature type="transmembrane region" description="Helical" evidence="2">
    <location>
        <begin position="58"/>
        <end position="82"/>
    </location>
</feature>
<dbReference type="Proteomes" id="UP000281170">
    <property type="component" value="Plasmid 9"/>
</dbReference>
<sequence length="168" mass="17963">MRTDIAKRHPAHQTNYSFLLKCIIGVSTTLLAAAAYLALTAKTNAGLMASAVVINHSILLSTLVVLGGGLLLTAGILALAIYACRHSEPVYVANRPRQGFFSFTSVPVYPATYQAHVPAQPQSFTHTHGHLPQSAHHHGHTAPPPYSTDSHSHGHDHLGHPHGHGRGF</sequence>
<feature type="region of interest" description="Disordered" evidence="1">
    <location>
        <begin position="122"/>
        <end position="168"/>
    </location>
</feature>
<accession>A0A0W0R348</accession>
<organism evidence="3 5">
    <name type="scientific">Legionella adelaidensis</name>
    <dbReference type="NCBI Taxonomy" id="45056"/>
    <lineage>
        <taxon>Bacteria</taxon>
        <taxon>Pseudomonadati</taxon>
        <taxon>Pseudomonadota</taxon>
        <taxon>Gammaproteobacteria</taxon>
        <taxon>Legionellales</taxon>
        <taxon>Legionellaceae</taxon>
        <taxon>Legionella</taxon>
    </lineage>
</organism>
<geneLocation type="plasmid" evidence="4 6">
    <name>9</name>
</geneLocation>
<evidence type="ECO:0008006" key="7">
    <source>
        <dbReference type="Google" id="ProtNLM"/>
    </source>
</evidence>
<keyword evidence="2" id="KW-1133">Transmembrane helix</keyword>
<dbReference type="EMBL" id="LNKA01000001">
    <property type="protein sequence ID" value="KTC65494.1"/>
    <property type="molecule type" value="Genomic_DNA"/>
</dbReference>
<feature type="transmembrane region" description="Helical" evidence="2">
    <location>
        <begin position="18"/>
        <end position="38"/>
    </location>
</feature>
<evidence type="ECO:0000313" key="3">
    <source>
        <dbReference type="EMBL" id="KTC65494.1"/>
    </source>
</evidence>
<evidence type="ECO:0000256" key="1">
    <source>
        <dbReference type="SAM" id="MobiDB-lite"/>
    </source>
</evidence>
<keyword evidence="5" id="KW-1185">Reference proteome</keyword>
<dbReference type="AlphaFoldDB" id="A0A0W0R348"/>
<reference evidence="4 6" key="2">
    <citation type="submission" date="2018-12" db="EMBL/GenBank/DDBJ databases">
        <authorList>
            <consortium name="Pathogen Informatics"/>
        </authorList>
    </citation>
    <scope>NUCLEOTIDE SEQUENCE [LARGE SCALE GENOMIC DNA]</scope>
    <source>
        <strain evidence="4 6">NCTC12735</strain>
        <plasmid evidence="6">9</plasmid>
    </source>
</reference>
<evidence type="ECO:0000313" key="6">
    <source>
        <dbReference type="Proteomes" id="UP000281170"/>
    </source>
</evidence>
<feature type="compositionally biased region" description="Basic and acidic residues" evidence="1">
    <location>
        <begin position="150"/>
        <end position="159"/>
    </location>
</feature>
<gene>
    <name evidence="3" type="ORF">Lade_0152</name>
    <name evidence="4" type="ORF">NCTC12735_00292</name>
</gene>
<evidence type="ECO:0000313" key="4">
    <source>
        <dbReference type="EMBL" id="VEH84685.1"/>
    </source>
</evidence>
<proteinExistence type="predicted"/>
<name>A0A0W0R348_9GAMM</name>
<evidence type="ECO:0000313" key="5">
    <source>
        <dbReference type="Proteomes" id="UP000054859"/>
    </source>
</evidence>
<keyword evidence="2" id="KW-0812">Transmembrane</keyword>
<dbReference type="STRING" id="45056.Lade_0152"/>
<protein>
    <recommendedName>
        <fullName evidence="7">Transmembrane protein</fullName>
    </recommendedName>
</protein>
<dbReference type="KEGG" id="ladl:NCTC12735_00292"/>
<dbReference type="PATRIC" id="fig|45056.6.peg.155"/>